<accession>A0A2P7EIA4</accession>
<evidence type="ECO:0000313" key="3">
    <source>
        <dbReference type="EMBL" id="PSI02910.1"/>
    </source>
</evidence>
<proteinExistence type="predicted"/>
<evidence type="ECO:0000259" key="2">
    <source>
        <dbReference type="PROSITE" id="PS50008"/>
    </source>
</evidence>
<dbReference type="InterPro" id="IPR001711">
    <property type="entry name" value="PLipase_C_Pinositol-sp_Y"/>
</dbReference>
<feature type="chain" id="PRO_5015156346" evidence="1">
    <location>
        <begin position="32"/>
        <end position="280"/>
    </location>
</feature>
<gene>
    <name evidence="3" type="ORF">C7K08_00575</name>
</gene>
<comment type="caution">
    <text evidence="3">The sequence shown here is derived from an EMBL/GenBank/DDBJ whole genome shotgun (WGS) entry which is preliminary data.</text>
</comment>
<dbReference type="AlphaFoldDB" id="A0A2P7EIA4"/>
<keyword evidence="4" id="KW-1185">Reference proteome</keyword>
<protein>
    <submittedName>
        <fullName evidence="3">Dehydrogenase</fullName>
    </submittedName>
</protein>
<dbReference type="PROSITE" id="PS50008">
    <property type="entry name" value="PIPLC_Y_DOMAIN"/>
    <property type="match status" value="1"/>
</dbReference>
<dbReference type="GO" id="GO:0006629">
    <property type="term" value="P:lipid metabolic process"/>
    <property type="evidence" value="ECO:0007669"/>
    <property type="project" value="InterPro"/>
</dbReference>
<dbReference type="RefSeq" id="WP_106498699.1">
    <property type="nucleotide sequence ID" value="NZ_PXVC01000001.1"/>
</dbReference>
<organism evidence="3 4">
    <name type="scientific">Synechococcus lacustris str. Tous</name>
    <dbReference type="NCBI Taxonomy" id="1910958"/>
    <lineage>
        <taxon>Bacteria</taxon>
        <taxon>Bacillati</taxon>
        <taxon>Cyanobacteriota</taxon>
        <taxon>Cyanophyceae</taxon>
        <taxon>Synechococcales</taxon>
        <taxon>Synechococcaceae</taxon>
        <taxon>Synechococcus</taxon>
    </lineage>
</organism>
<dbReference type="GO" id="GO:0004435">
    <property type="term" value="F:phosphatidylinositol-4,5-bisphosphate phospholipase C activity"/>
    <property type="evidence" value="ECO:0007669"/>
    <property type="project" value="InterPro"/>
</dbReference>
<dbReference type="Proteomes" id="UP000240206">
    <property type="component" value="Unassembled WGS sequence"/>
</dbReference>
<evidence type="ECO:0000313" key="4">
    <source>
        <dbReference type="Proteomes" id="UP000240206"/>
    </source>
</evidence>
<feature type="domain" description="PI-PLC Y-box" evidence="2">
    <location>
        <begin position="141"/>
        <end position="169"/>
    </location>
</feature>
<dbReference type="GO" id="GO:0035556">
    <property type="term" value="P:intracellular signal transduction"/>
    <property type="evidence" value="ECO:0007669"/>
    <property type="project" value="InterPro"/>
</dbReference>
<dbReference type="EMBL" id="PXVC01000001">
    <property type="protein sequence ID" value="PSI02910.1"/>
    <property type="molecule type" value="Genomic_DNA"/>
</dbReference>
<reference evidence="4" key="1">
    <citation type="submission" date="2018-03" db="EMBL/GenBank/DDBJ databases">
        <title>Ecological and genomic features of two cosmopolitan and abundant freshwater picocyanobacteria.</title>
        <authorList>
            <person name="Cabello-Yeves P.J."/>
            <person name="Picazo A."/>
            <person name="Camacho A."/>
            <person name="Callieri C."/>
            <person name="Rosselli R."/>
            <person name="Roda-Garcia J."/>
            <person name="Coutinho F.H."/>
            <person name="Rodriguez-Valera F."/>
        </authorList>
    </citation>
    <scope>NUCLEOTIDE SEQUENCE [LARGE SCALE GENOMIC DNA]</scope>
    <source>
        <strain evidence="4">Tous</strain>
    </source>
</reference>
<feature type="signal peptide" evidence="1">
    <location>
        <begin position="1"/>
        <end position="31"/>
    </location>
</feature>
<keyword evidence="1" id="KW-0732">Signal</keyword>
<sequence>MAGCLVHRFKKPLASWLASLLLTALSTPAGALEQAKGLLDLLNSVGVDAPTLQPRDFSLPVPAGRTKNWLGTRSHPQELAILVLAGHADSQRLGGSGTPGAAVGLRGAAPMDPAITDELYWNLLTAQKVVQIGNQRGLNLRFYDPGLRTIANSNDPRSNWSVGAAHSALGGYVLEIHYDAYSPHGSGPGIIPAVLYEFSRLDEALAEEFGSYPYNYRGMLGAPRRGISMLEIDRLEGALERNLRNPLSRDASLTAIAERVVRALQRGLANGTTGGAALKQ</sequence>
<name>A0A2P7EIA4_9SYNE</name>
<evidence type="ECO:0000256" key="1">
    <source>
        <dbReference type="SAM" id="SignalP"/>
    </source>
</evidence>